<feature type="domain" description="Ionotropic glutamate receptor C-terminal" evidence="22">
    <location>
        <begin position="410"/>
        <end position="778"/>
    </location>
</feature>
<dbReference type="InterPro" id="IPR001320">
    <property type="entry name" value="Iontro_rcpt_C"/>
</dbReference>
<dbReference type="InterPro" id="IPR001508">
    <property type="entry name" value="Iono_Glu_rcpt_met"/>
</dbReference>
<dbReference type="FunFam" id="3.40.190.10:FF:000061">
    <property type="entry name" value="Glutamate receptor, ionotropic kainate"/>
    <property type="match status" value="1"/>
</dbReference>
<evidence type="ECO:0000256" key="15">
    <source>
        <dbReference type="ARBA" id="ARBA00034104"/>
    </source>
</evidence>
<dbReference type="Pfam" id="PF00060">
    <property type="entry name" value="Lig_chan"/>
    <property type="match status" value="1"/>
</dbReference>
<keyword evidence="4 20" id="KW-0812">Transmembrane</keyword>
<dbReference type="PRINTS" id="PR00177">
    <property type="entry name" value="NMDARECEPTOR"/>
</dbReference>
<keyword evidence="12" id="KW-0628">Postsynaptic cell membrane</keyword>
<evidence type="ECO:0000256" key="9">
    <source>
        <dbReference type="ARBA" id="ARBA00023136"/>
    </source>
</evidence>
<evidence type="ECO:0000256" key="14">
    <source>
        <dbReference type="ARBA" id="ARBA00023303"/>
    </source>
</evidence>
<proteinExistence type="evidence at transcript level"/>
<dbReference type="FunFam" id="1.10.287.70:FF:000064">
    <property type="entry name" value="Glutamate receptor ionotropic, kainate"/>
    <property type="match status" value="1"/>
</dbReference>
<dbReference type="SMART" id="SM00918">
    <property type="entry name" value="Lig_chan-Glu_bd"/>
    <property type="match status" value="1"/>
</dbReference>
<keyword evidence="14" id="KW-0407">Ion channel</keyword>
<dbReference type="AlphaFoldDB" id="A0AAN0LHE0"/>
<feature type="transmembrane region" description="Helical" evidence="20">
    <location>
        <begin position="617"/>
        <end position="639"/>
    </location>
</feature>
<dbReference type="SUPFAM" id="SSF53822">
    <property type="entry name" value="Periplasmic binding protein-like I"/>
    <property type="match status" value="1"/>
</dbReference>
<feature type="disulfide bond" evidence="19">
    <location>
        <begin position="727"/>
        <end position="785"/>
    </location>
</feature>
<keyword evidence="8" id="KW-0406">Ion transport</keyword>
<feature type="chain" id="PRO_5042872711" description="Glutamate receptor 1" evidence="21">
    <location>
        <begin position="18"/>
        <end position="881"/>
    </location>
</feature>
<dbReference type="FunFam" id="3.40.190.10:FF:000001">
    <property type="entry name" value="Glutamate receptor ionotropic, kainate 2"/>
    <property type="match status" value="1"/>
</dbReference>
<accession>A0AAN0LHE0</accession>
<evidence type="ECO:0000256" key="11">
    <source>
        <dbReference type="ARBA" id="ARBA00023180"/>
    </source>
</evidence>
<dbReference type="GO" id="GO:0004970">
    <property type="term" value="F:glutamate-gated receptor activity"/>
    <property type="evidence" value="ECO:0007669"/>
    <property type="project" value="UniProtKB-ARBA"/>
</dbReference>
<evidence type="ECO:0000256" key="10">
    <source>
        <dbReference type="ARBA" id="ARBA00023170"/>
    </source>
</evidence>
<name>A0AAN0LHE0_9ACAR</name>
<dbReference type="SUPFAM" id="SSF53850">
    <property type="entry name" value="Periplasmic binding protein-like II"/>
    <property type="match status" value="1"/>
</dbReference>
<evidence type="ECO:0000256" key="18">
    <source>
        <dbReference type="PIRSR" id="PIRSR601508-2"/>
    </source>
</evidence>
<feature type="domain" description="Ionotropic glutamate receptor L-glutamate and glycine-binding" evidence="23">
    <location>
        <begin position="420"/>
        <end position="485"/>
    </location>
</feature>
<protein>
    <recommendedName>
        <fullName evidence="16">Glutamate receptor 1</fullName>
    </recommendedName>
</protein>
<evidence type="ECO:0000256" key="17">
    <source>
        <dbReference type="PIRSR" id="PIRSR601508-1"/>
    </source>
</evidence>
<evidence type="ECO:0000256" key="19">
    <source>
        <dbReference type="PIRSR" id="PIRSR601508-3"/>
    </source>
</evidence>
<dbReference type="InterPro" id="IPR001828">
    <property type="entry name" value="ANF_lig-bd_rcpt"/>
</dbReference>
<dbReference type="SUPFAM" id="SSF81324">
    <property type="entry name" value="Voltage-gated potassium channels"/>
    <property type="match status" value="1"/>
</dbReference>
<dbReference type="SMART" id="SM00079">
    <property type="entry name" value="PBPe"/>
    <property type="match status" value="1"/>
</dbReference>
<evidence type="ECO:0000256" key="2">
    <source>
        <dbReference type="ARBA" id="ARBA00022448"/>
    </source>
</evidence>
<evidence type="ECO:0000256" key="20">
    <source>
        <dbReference type="SAM" id="Phobius"/>
    </source>
</evidence>
<feature type="transmembrane region" description="Helical" evidence="20">
    <location>
        <begin position="804"/>
        <end position="828"/>
    </location>
</feature>
<keyword evidence="10 24" id="KW-0675">Receptor</keyword>
<reference evidence="24" key="1">
    <citation type="submission" date="2024-01" db="EMBL/GenBank/DDBJ databases">
        <title>Genome insights into chemosensory and detoxification machineries of broad mite, Polyphagotarsonemus latus (Tarsonemidae: Acari).</title>
        <authorList>
            <person name="Muthugoundar M."/>
            <person name="P J A."/>
            <person name="Augustine N."/>
        </authorList>
    </citation>
    <scope>NUCLEOTIDE SEQUENCE</scope>
</reference>
<keyword evidence="2" id="KW-0813">Transport</keyword>
<evidence type="ECO:0000259" key="23">
    <source>
        <dbReference type="SMART" id="SM00918"/>
    </source>
</evidence>
<keyword evidence="6 20" id="KW-1133">Transmembrane helix</keyword>
<keyword evidence="9 20" id="KW-0472">Membrane</keyword>
<dbReference type="Gene3D" id="1.10.287.70">
    <property type="match status" value="1"/>
</dbReference>
<comment type="similarity">
    <text evidence="1">Belongs to the glutamate-gated ion channel (TC 1.A.10.1) family.</text>
</comment>
<feature type="binding site" evidence="17">
    <location>
        <position position="668"/>
    </location>
    <ligand>
        <name>L-glutamate</name>
        <dbReference type="ChEBI" id="CHEBI:29985"/>
    </ligand>
</feature>
<sequence length="881" mass="99548">MLKLFLIFISFNQVINTLPSVIRIGGLFSEGEEEQELMFRIAAERINSDPTILPRSTLVAQVEKIGREDSFHANKKVCGLLKNGVAGIFGPLSGMTSEHVQSICDALEIPHVETRSDFESSRDELSINLYPRPSVLARAFMDLVKAWNWRHFAIVYEENEGIIRLQDFLKEAKDKDWKVNLYQFQPGRPYRETYWRIKNTGEVNIILDVKTENVNRALKHAQQVGLLTEKHSYLITSLDLHTVDLEDFKFSKTRITSYRLVTASTELLSILEEWPILAQRLNKKTVNPPKNIKTETALIYDALKLMASALQELDQSRTIDVVPISCENGTPWTHGSSLINYMRPITFQGITGSVSFDQLGFRSGFTLDVMTLNEEDLQKIGVWTEKDNKGLNINKKWLHHYEKLALENKTLIVTTILNEPYTMLKQSGSKKDGNERYEGYAVDLIYELSKLLHFRYNFTEVKDKAYGSQNETSGEWNGMIGEVKRGEADLAIADLTITSKREKAVDFTLPFMNTGISILFRKPTTKVTTLFSFLSPFSMVVWVYVVGAYVGVSVILFVVGRLSPYEWDNPHPCRQDDQVLENDFSLLNSFWFTIGSLMQQGSDLAPKSMSTRTIAGLWYFFTLIMISSYTANLAAFLTVEKVVYPIESAEDLSSQTEIMYGCVSSGSTCGFFRESKIPTYSNMWKFMASRQNVFASSNAEGKKRVLQGNYAFLMESASIEYTIERECNLTQIGGLLDSKGYGIATPKDSPYLRPLSQAILKLQESGVLHQLKDRWWKQKRGGGACADDAKKASSSVTELSLGNVGGVFVVLLGGIAAALIMALFEFMWRARKVAPDRQSMCSEMARDIKFALSCQSSTKASRRNSNYLPSDMQQQFSSIYN</sequence>
<evidence type="ECO:0000256" key="6">
    <source>
        <dbReference type="ARBA" id="ARBA00022989"/>
    </source>
</evidence>
<dbReference type="Pfam" id="PF10613">
    <property type="entry name" value="Lig_chan-Glu_bd"/>
    <property type="match status" value="1"/>
</dbReference>
<evidence type="ECO:0000256" key="12">
    <source>
        <dbReference type="ARBA" id="ARBA00023257"/>
    </source>
</evidence>
<evidence type="ECO:0000256" key="7">
    <source>
        <dbReference type="ARBA" id="ARBA00023018"/>
    </source>
</evidence>
<feature type="binding site" evidence="17">
    <location>
        <position position="667"/>
    </location>
    <ligand>
        <name>L-glutamate</name>
        <dbReference type="ChEBI" id="CHEBI:29985"/>
    </ligand>
</feature>
<keyword evidence="5 21" id="KW-0732">Signal</keyword>
<evidence type="ECO:0000256" key="5">
    <source>
        <dbReference type="ARBA" id="ARBA00022729"/>
    </source>
</evidence>
<dbReference type="InterPro" id="IPR015683">
    <property type="entry name" value="Ionotropic_Glu_rcpt"/>
</dbReference>
<dbReference type="Pfam" id="PF01094">
    <property type="entry name" value="ANF_receptor"/>
    <property type="match status" value="1"/>
</dbReference>
<feature type="transmembrane region" description="Helical" evidence="20">
    <location>
        <begin position="539"/>
        <end position="559"/>
    </location>
</feature>
<dbReference type="GO" id="GO:0008328">
    <property type="term" value="C:ionotropic glutamate receptor complex"/>
    <property type="evidence" value="ECO:0007669"/>
    <property type="project" value="UniProtKB-ARBA"/>
</dbReference>
<keyword evidence="7" id="KW-0770">Synapse</keyword>
<evidence type="ECO:0000313" key="24">
    <source>
        <dbReference type="EMBL" id="WRW34079.1"/>
    </source>
</evidence>
<feature type="signal peptide" evidence="21">
    <location>
        <begin position="1"/>
        <end position="17"/>
    </location>
</feature>
<feature type="binding site" evidence="17">
    <location>
        <position position="501"/>
    </location>
    <ligand>
        <name>L-glutamate</name>
        <dbReference type="ChEBI" id="CHEBI:29985"/>
    </ligand>
</feature>
<dbReference type="Gene3D" id="3.40.190.10">
    <property type="entry name" value="Periplasmic binding protein-like II"/>
    <property type="match status" value="2"/>
</dbReference>
<evidence type="ECO:0000256" key="8">
    <source>
        <dbReference type="ARBA" id="ARBA00023065"/>
    </source>
</evidence>
<evidence type="ECO:0000256" key="4">
    <source>
        <dbReference type="ARBA" id="ARBA00022692"/>
    </source>
</evidence>
<feature type="site" description="Crucial to convey clamshell closure to channel opening" evidence="18">
    <location>
        <position position="646"/>
    </location>
</feature>
<dbReference type="PANTHER" id="PTHR18966">
    <property type="entry name" value="IONOTROPIC GLUTAMATE RECEPTOR"/>
    <property type="match status" value="1"/>
</dbReference>
<evidence type="ECO:0000259" key="22">
    <source>
        <dbReference type="SMART" id="SM00079"/>
    </source>
</evidence>
<evidence type="ECO:0000256" key="16">
    <source>
        <dbReference type="ARBA" id="ARBA00072754"/>
    </source>
</evidence>
<keyword evidence="11" id="KW-0325">Glycoprotein</keyword>
<feature type="site" description="Interaction with the cone snail toxin Con-ikot-ikot" evidence="18">
    <location>
        <position position="673"/>
    </location>
</feature>
<keyword evidence="19" id="KW-1015">Disulfide bond</keyword>
<dbReference type="GO" id="GO:0045211">
    <property type="term" value="C:postsynaptic membrane"/>
    <property type="evidence" value="ECO:0007669"/>
    <property type="project" value="UniProtKB-SubCell"/>
</dbReference>
<dbReference type="InterPro" id="IPR028082">
    <property type="entry name" value="Peripla_BP_I"/>
</dbReference>
<comment type="subcellular location">
    <subcellularLocation>
        <location evidence="15">Postsynaptic cell membrane</location>
        <topology evidence="15">Multi-pass membrane protein</topology>
    </subcellularLocation>
</comment>
<keyword evidence="3" id="KW-1003">Cell membrane</keyword>
<dbReference type="InterPro" id="IPR019594">
    <property type="entry name" value="Glu/Gly-bd"/>
</dbReference>
<evidence type="ECO:0000256" key="3">
    <source>
        <dbReference type="ARBA" id="ARBA00022475"/>
    </source>
</evidence>
<dbReference type="EMBL" id="PP155005">
    <property type="protein sequence ID" value="WRW34079.1"/>
    <property type="molecule type" value="mRNA"/>
</dbReference>
<feature type="site" description="Interaction with the cone snail toxin Con-ikot-ikot" evidence="18">
    <location>
        <position position="761"/>
    </location>
</feature>
<evidence type="ECO:0000256" key="21">
    <source>
        <dbReference type="SAM" id="SignalP"/>
    </source>
</evidence>
<evidence type="ECO:0000256" key="1">
    <source>
        <dbReference type="ARBA" id="ARBA00008685"/>
    </source>
</evidence>
<dbReference type="Gene3D" id="3.40.50.2300">
    <property type="match status" value="2"/>
</dbReference>
<feature type="binding site" evidence="17">
    <location>
        <position position="496"/>
    </location>
    <ligand>
        <name>L-glutamate</name>
        <dbReference type="ChEBI" id="CHEBI:29985"/>
    </ligand>
</feature>
<keyword evidence="13" id="KW-1071">Ligand-gated ion channel</keyword>
<dbReference type="CDD" id="cd06382">
    <property type="entry name" value="PBP1_iGluR_Kainate"/>
    <property type="match status" value="1"/>
</dbReference>
<feature type="binding site" evidence="17">
    <location>
        <position position="715"/>
    </location>
    <ligand>
        <name>L-glutamate</name>
        <dbReference type="ChEBI" id="CHEBI:29985"/>
    </ligand>
</feature>
<organism evidence="24">
    <name type="scientific">Polyphagotarsonemus latus</name>
    <dbReference type="NCBI Taxonomy" id="1204166"/>
    <lineage>
        <taxon>Eukaryota</taxon>
        <taxon>Metazoa</taxon>
        <taxon>Ecdysozoa</taxon>
        <taxon>Arthropoda</taxon>
        <taxon>Chelicerata</taxon>
        <taxon>Arachnida</taxon>
        <taxon>Acari</taxon>
        <taxon>Acariformes</taxon>
        <taxon>Trombidiformes</taxon>
        <taxon>Prostigmata</taxon>
        <taxon>Eleutherengona</taxon>
        <taxon>Heterostigmata</taxon>
        <taxon>Tarsonemoidea</taxon>
        <taxon>Tarsonemidae</taxon>
        <taxon>Polyphagotarsonemus</taxon>
    </lineage>
</organism>
<evidence type="ECO:0000256" key="13">
    <source>
        <dbReference type="ARBA" id="ARBA00023286"/>
    </source>
</evidence>